<gene>
    <name evidence="1" type="ORF">LCGC14_3168230</name>
</gene>
<protein>
    <submittedName>
        <fullName evidence="1">Uncharacterized protein</fullName>
    </submittedName>
</protein>
<name>A0A0F8XN64_9ZZZZ</name>
<comment type="caution">
    <text evidence="1">The sequence shown here is derived from an EMBL/GenBank/DDBJ whole genome shotgun (WGS) entry which is preliminary data.</text>
</comment>
<organism evidence="1">
    <name type="scientific">marine sediment metagenome</name>
    <dbReference type="NCBI Taxonomy" id="412755"/>
    <lineage>
        <taxon>unclassified sequences</taxon>
        <taxon>metagenomes</taxon>
        <taxon>ecological metagenomes</taxon>
    </lineage>
</organism>
<feature type="non-terminal residue" evidence="1">
    <location>
        <position position="1"/>
    </location>
</feature>
<accession>A0A0F8XN64</accession>
<dbReference type="EMBL" id="LAZR01070241">
    <property type="protein sequence ID" value="KKK43559.1"/>
    <property type="molecule type" value="Genomic_DNA"/>
</dbReference>
<proteinExistence type="predicted"/>
<dbReference type="AlphaFoldDB" id="A0A0F8XN64"/>
<reference evidence="1" key="1">
    <citation type="journal article" date="2015" name="Nature">
        <title>Complex archaea that bridge the gap between prokaryotes and eukaryotes.</title>
        <authorList>
            <person name="Spang A."/>
            <person name="Saw J.H."/>
            <person name="Jorgensen S.L."/>
            <person name="Zaremba-Niedzwiedzka K."/>
            <person name="Martijn J."/>
            <person name="Lind A.E."/>
            <person name="van Eijk R."/>
            <person name="Schleper C."/>
            <person name="Guy L."/>
            <person name="Ettema T.J."/>
        </authorList>
    </citation>
    <scope>NUCLEOTIDE SEQUENCE</scope>
</reference>
<sequence length="97" mass="10823">YLSKNNHLCISTSRVMKSIDLKNNLNVAKTILEGVTIPGKGDSMLAAAKLEHVERVGILLNNELVDTNLSQNEINDVVSDFKIKYSDTFLKYIKKEG</sequence>
<evidence type="ECO:0000313" key="1">
    <source>
        <dbReference type="EMBL" id="KKK43559.1"/>
    </source>
</evidence>